<dbReference type="EMBL" id="VSSQ01000136">
    <property type="protein sequence ID" value="MPL80365.1"/>
    <property type="molecule type" value="Genomic_DNA"/>
</dbReference>
<dbReference type="PROSITE" id="PS51063">
    <property type="entry name" value="HTH_CRP_2"/>
    <property type="match status" value="1"/>
</dbReference>
<dbReference type="GO" id="GO:0005829">
    <property type="term" value="C:cytosol"/>
    <property type="evidence" value="ECO:0007669"/>
    <property type="project" value="TreeGrafter"/>
</dbReference>
<keyword evidence="3" id="KW-0804">Transcription</keyword>
<gene>
    <name evidence="6" type="primary">crp_4</name>
    <name evidence="6" type="ORF">SDC9_26264</name>
</gene>
<dbReference type="AlphaFoldDB" id="A0A644UNE9"/>
<proteinExistence type="predicted"/>
<name>A0A644UNE9_9ZZZZ</name>
<accession>A0A644UNE9</accession>
<keyword evidence="2" id="KW-0238">DNA-binding</keyword>
<reference evidence="6" key="1">
    <citation type="submission" date="2019-08" db="EMBL/GenBank/DDBJ databases">
        <authorList>
            <person name="Kucharzyk K."/>
            <person name="Murdoch R.W."/>
            <person name="Higgins S."/>
            <person name="Loffler F."/>
        </authorList>
    </citation>
    <scope>NUCLEOTIDE SEQUENCE</scope>
</reference>
<protein>
    <submittedName>
        <fullName evidence="6">CRP-like cAMP-activated global transcriptional regulator</fullName>
    </submittedName>
</protein>
<dbReference type="InterPro" id="IPR036390">
    <property type="entry name" value="WH_DNA-bd_sf"/>
</dbReference>
<sequence length="234" mass="26300">MIGGTIMSCIIPNIYSQPTDTNLWNILLSSGIPRHYQKGEFVFEKDQPSNGLICLKKGKVKVSSFFSEGSEKIFGILVAPALFGETETLDQGPRMVSATALTHVEIVAISGNKTKELIYTYPDIALSIIQSIGVKLRWTTLQAEDLSTQKIEYRLARLLLDFKHYGIFTSKNNDNCLMITHEELAHFIGTARSKVTTYLNEFAHKGLIRLRRGEIRILDTAGLNKYKYTHKSQA</sequence>
<evidence type="ECO:0000256" key="2">
    <source>
        <dbReference type="ARBA" id="ARBA00023125"/>
    </source>
</evidence>
<dbReference type="SMART" id="SM00419">
    <property type="entry name" value="HTH_CRP"/>
    <property type="match status" value="1"/>
</dbReference>
<dbReference type="Pfam" id="PF00027">
    <property type="entry name" value="cNMP_binding"/>
    <property type="match status" value="1"/>
</dbReference>
<dbReference type="CDD" id="cd00038">
    <property type="entry name" value="CAP_ED"/>
    <property type="match status" value="1"/>
</dbReference>
<feature type="domain" description="Cyclic nucleotide-binding" evidence="4">
    <location>
        <begin position="27"/>
        <end position="118"/>
    </location>
</feature>
<comment type="caution">
    <text evidence="6">The sequence shown here is derived from an EMBL/GenBank/DDBJ whole genome shotgun (WGS) entry which is preliminary data.</text>
</comment>
<keyword evidence="1" id="KW-0805">Transcription regulation</keyword>
<dbReference type="InterPro" id="IPR018490">
    <property type="entry name" value="cNMP-bd_dom_sf"/>
</dbReference>
<evidence type="ECO:0000256" key="1">
    <source>
        <dbReference type="ARBA" id="ARBA00023015"/>
    </source>
</evidence>
<evidence type="ECO:0000259" key="5">
    <source>
        <dbReference type="PROSITE" id="PS51063"/>
    </source>
</evidence>
<evidence type="ECO:0000256" key="3">
    <source>
        <dbReference type="ARBA" id="ARBA00023163"/>
    </source>
</evidence>
<evidence type="ECO:0000259" key="4">
    <source>
        <dbReference type="PROSITE" id="PS50042"/>
    </source>
</evidence>
<evidence type="ECO:0000313" key="6">
    <source>
        <dbReference type="EMBL" id="MPL80365.1"/>
    </source>
</evidence>
<dbReference type="SUPFAM" id="SSF51206">
    <property type="entry name" value="cAMP-binding domain-like"/>
    <property type="match status" value="1"/>
</dbReference>
<dbReference type="PROSITE" id="PS50042">
    <property type="entry name" value="CNMP_BINDING_3"/>
    <property type="match status" value="1"/>
</dbReference>
<dbReference type="InterPro" id="IPR014710">
    <property type="entry name" value="RmlC-like_jellyroll"/>
</dbReference>
<feature type="domain" description="HTH crp-type" evidence="5">
    <location>
        <begin position="149"/>
        <end position="221"/>
    </location>
</feature>
<dbReference type="GO" id="GO:0003700">
    <property type="term" value="F:DNA-binding transcription factor activity"/>
    <property type="evidence" value="ECO:0007669"/>
    <property type="project" value="TreeGrafter"/>
</dbReference>
<dbReference type="Pfam" id="PF13545">
    <property type="entry name" value="HTH_Crp_2"/>
    <property type="match status" value="1"/>
</dbReference>
<dbReference type="PANTHER" id="PTHR24567:SF74">
    <property type="entry name" value="HTH-TYPE TRANSCRIPTIONAL REGULATOR ARCR"/>
    <property type="match status" value="1"/>
</dbReference>
<dbReference type="SUPFAM" id="SSF46785">
    <property type="entry name" value="Winged helix' DNA-binding domain"/>
    <property type="match status" value="1"/>
</dbReference>
<dbReference type="GO" id="GO:0003677">
    <property type="term" value="F:DNA binding"/>
    <property type="evidence" value="ECO:0007669"/>
    <property type="project" value="UniProtKB-KW"/>
</dbReference>
<dbReference type="InterPro" id="IPR012318">
    <property type="entry name" value="HTH_CRP"/>
</dbReference>
<dbReference type="InterPro" id="IPR050397">
    <property type="entry name" value="Env_Response_Regulators"/>
</dbReference>
<dbReference type="PANTHER" id="PTHR24567">
    <property type="entry name" value="CRP FAMILY TRANSCRIPTIONAL REGULATORY PROTEIN"/>
    <property type="match status" value="1"/>
</dbReference>
<dbReference type="Gene3D" id="2.60.120.10">
    <property type="entry name" value="Jelly Rolls"/>
    <property type="match status" value="1"/>
</dbReference>
<organism evidence="6">
    <name type="scientific">bioreactor metagenome</name>
    <dbReference type="NCBI Taxonomy" id="1076179"/>
    <lineage>
        <taxon>unclassified sequences</taxon>
        <taxon>metagenomes</taxon>
        <taxon>ecological metagenomes</taxon>
    </lineage>
</organism>
<dbReference type="SMART" id="SM00100">
    <property type="entry name" value="cNMP"/>
    <property type="match status" value="1"/>
</dbReference>
<dbReference type="InterPro" id="IPR000595">
    <property type="entry name" value="cNMP-bd_dom"/>
</dbReference>